<evidence type="ECO:0000313" key="10">
    <source>
        <dbReference type="Proteomes" id="UP001516662"/>
    </source>
</evidence>
<dbReference type="GO" id="GO:0043748">
    <property type="term" value="F:O-succinylbenzoate synthase activity"/>
    <property type="evidence" value="ECO:0007669"/>
    <property type="project" value="UniProtKB-EC"/>
</dbReference>
<dbReference type="Gene3D" id="3.20.20.120">
    <property type="entry name" value="Enolase-like C-terminal domain"/>
    <property type="match status" value="1"/>
</dbReference>
<keyword evidence="4 7" id="KW-0460">Magnesium</keyword>
<dbReference type="SMART" id="SM00922">
    <property type="entry name" value="MR_MLE"/>
    <property type="match status" value="1"/>
</dbReference>
<dbReference type="HAMAP" id="MF_01933">
    <property type="entry name" value="MenC_2"/>
    <property type="match status" value="1"/>
</dbReference>
<feature type="binding site" evidence="7">
    <location>
        <position position="213"/>
    </location>
    <ligand>
        <name>Mg(2+)</name>
        <dbReference type="ChEBI" id="CHEBI:18420"/>
    </ligand>
</feature>
<dbReference type="SUPFAM" id="SSF51604">
    <property type="entry name" value="Enolase C-terminal domain-like"/>
    <property type="match status" value="1"/>
</dbReference>
<dbReference type="InterPro" id="IPR029017">
    <property type="entry name" value="Enolase-like_N"/>
</dbReference>
<dbReference type="EC" id="4.2.1.113" evidence="6 7"/>
<evidence type="ECO:0000313" key="9">
    <source>
        <dbReference type="EMBL" id="MBE4908404.1"/>
    </source>
</evidence>
<feature type="active site" description="Proton donor" evidence="7">
    <location>
        <position position="163"/>
    </location>
</feature>
<dbReference type="Pfam" id="PF13378">
    <property type="entry name" value="MR_MLE_C"/>
    <property type="match status" value="1"/>
</dbReference>
<comment type="pathway">
    <text evidence="7">Quinol/quinone metabolism; 1,4-dihydroxy-2-naphthoate biosynthesis; 1,4-dihydroxy-2-naphthoate from chorismate: step 4/7.</text>
</comment>
<evidence type="ECO:0000256" key="4">
    <source>
        <dbReference type="ARBA" id="ARBA00022842"/>
    </source>
</evidence>
<comment type="pathway">
    <text evidence="7">Quinol/quinone metabolism; menaquinone biosynthesis.</text>
</comment>
<keyword evidence="5 7" id="KW-0456">Lyase</keyword>
<dbReference type="InterPro" id="IPR029065">
    <property type="entry name" value="Enolase_C-like"/>
</dbReference>
<dbReference type="EMBL" id="JADCLJ010000019">
    <property type="protein sequence ID" value="MBE4908404.1"/>
    <property type="molecule type" value="Genomic_DNA"/>
</dbReference>
<proteinExistence type="inferred from homology"/>
<comment type="cofactor">
    <cofactor evidence="1 7">
        <name>a divalent metal cation</name>
        <dbReference type="ChEBI" id="CHEBI:60240"/>
    </cofactor>
</comment>
<evidence type="ECO:0000256" key="3">
    <source>
        <dbReference type="ARBA" id="ARBA00022723"/>
    </source>
</evidence>
<dbReference type="SFLD" id="SFLDG00180">
    <property type="entry name" value="muconate_cycloisomerase"/>
    <property type="match status" value="1"/>
</dbReference>
<dbReference type="InterPro" id="IPR036849">
    <property type="entry name" value="Enolase-like_C_sf"/>
</dbReference>
<dbReference type="Proteomes" id="UP001516662">
    <property type="component" value="Unassembled WGS sequence"/>
</dbReference>
<dbReference type="SFLD" id="SFLDF00009">
    <property type="entry name" value="o-succinylbenzoate_synthase"/>
    <property type="match status" value="1"/>
</dbReference>
<dbReference type="Gene3D" id="3.30.390.10">
    <property type="entry name" value="Enolase-like, N-terminal domain"/>
    <property type="match status" value="1"/>
</dbReference>
<feature type="binding site" evidence="7">
    <location>
        <position position="188"/>
    </location>
    <ligand>
        <name>Mg(2+)</name>
        <dbReference type="ChEBI" id="CHEBI:18420"/>
    </ligand>
</feature>
<reference evidence="9 10" key="1">
    <citation type="submission" date="2020-10" db="EMBL/GenBank/DDBJ databases">
        <title>Bacillus sp. HD4P25, an endophyte from a halophyte.</title>
        <authorList>
            <person name="Sun J.-Q."/>
        </authorList>
    </citation>
    <scope>NUCLEOTIDE SEQUENCE [LARGE SCALE GENOMIC DNA]</scope>
    <source>
        <strain evidence="9 10">YIM 93174</strain>
    </source>
</reference>
<keyword evidence="2 7" id="KW-0474">Menaquinone biosynthesis</keyword>
<name>A0ABR9QIS4_9BACI</name>
<dbReference type="NCBIfam" id="TIGR01928">
    <property type="entry name" value="menC_lowGC_arch"/>
    <property type="match status" value="1"/>
</dbReference>
<keyword evidence="10" id="KW-1185">Reference proteome</keyword>
<feature type="domain" description="Mandelate racemase/muconate lactonizing enzyme C-terminal" evidence="8">
    <location>
        <begin position="142"/>
        <end position="234"/>
    </location>
</feature>
<gene>
    <name evidence="7 9" type="primary">menC</name>
    <name evidence="9" type="ORF">IMZ08_10075</name>
</gene>
<dbReference type="InterPro" id="IPR047585">
    <property type="entry name" value="MenC"/>
</dbReference>
<dbReference type="SFLD" id="SFLDS00001">
    <property type="entry name" value="Enolase"/>
    <property type="match status" value="1"/>
</dbReference>
<comment type="catalytic activity">
    <reaction evidence="7">
        <text>(1R,6R)-6-hydroxy-2-succinyl-cyclohexa-2,4-diene-1-carboxylate = 2-succinylbenzoate + H2O</text>
        <dbReference type="Rhea" id="RHEA:10196"/>
        <dbReference type="ChEBI" id="CHEBI:15377"/>
        <dbReference type="ChEBI" id="CHEBI:18325"/>
        <dbReference type="ChEBI" id="CHEBI:58689"/>
        <dbReference type="EC" id="4.2.1.113"/>
    </reaction>
</comment>
<evidence type="ECO:0000256" key="1">
    <source>
        <dbReference type="ARBA" id="ARBA00001968"/>
    </source>
</evidence>
<dbReference type="InterPro" id="IPR013342">
    <property type="entry name" value="Mandelate_racemase_C"/>
</dbReference>
<dbReference type="SUPFAM" id="SSF54826">
    <property type="entry name" value="Enolase N-terminal domain-like"/>
    <property type="match status" value="1"/>
</dbReference>
<keyword evidence="3 7" id="KW-0479">Metal-binding</keyword>
<feature type="binding site" evidence="7">
    <location>
        <position position="238"/>
    </location>
    <ligand>
        <name>Mg(2+)</name>
        <dbReference type="ChEBI" id="CHEBI:18420"/>
    </ligand>
</feature>
<comment type="similarity">
    <text evidence="7">Belongs to the mandelate racemase/muconate lactonizing enzyme family. MenC type 2 subfamily.</text>
</comment>
<evidence type="ECO:0000259" key="8">
    <source>
        <dbReference type="SMART" id="SM00922"/>
    </source>
</evidence>
<feature type="active site" description="Proton acceptor" evidence="7">
    <location>
        <position position="262"/>
    </location>
</feature>
<sequence>MKVKKVTLHLVGMKLVSPFKSSLEVVSSRESILVEVQDDDGIIGWGEVVAFSSPWYTEETIKTCWHVIEDFLIPKLLKTEISHPDELEYLFQGIKRNHMAKAGVELAIWDLYAKNHSQPLASVLGGTRKKIEAGVVIGIESIESMLNKIAIYVDEGYKRFKIKIEPGKDVEIVNTIRQHFPHLPLMADANSAYTLDDINKLRELDHYNLMMIEQPLGSDDIFDHSKLQKELNTPICLDESIVSFENARKAIELGSCKIINIKAGRVGGLQEAKKIHDLCMRHNIPVWCGGMLETGISRAHNIALASLPNFTIPGDISASSRYWERDIITPEVSIKEGLIEVPTDPGIGFEINREMISKHLMHSRIYC</sequence>
<accession>A0ABR9QIS4</accession>
<dbReference type="InterPro" id="IPR010197">
    <property type="entry name" value="OSBS/NAAAR"/>
</dbReference>
<dbReference type="RefSeq" id="WP_193536039.1">
    <property type="nucleotide sequence ID" value="NZ_JADCLJ010000019.1"/>
</dbReference>
<evidence type="ECO:0000256" key="7">
    <source>
        <dbReference type="HAMAP-Rule" id="MF_01933"/>
    </source>
</evidence>
<dbReference type="Pfam" id="PF02746">
    <property type="entry name" value="MR_MLE_N"/>
    <property type="match status" value="1"/>
</dbReference>
<organism evidence="9 10">
    <name type="scientific">Litchfieldia luteola</name>
    <dbReference type="NCBI Taxonomy" id="682179"/>
    <lineage>
        <taxon>Bacteria</taxon>
        <taxon>Bacillati</taxon>
        <taxon>Bacillota</taxon>
        <taxon>Bacilli</taxon>
        <taxon>Bacillales</taxon>
        <taxon>Bacillaceae</taxon>
        <taxon>Litchfieldia</taxon>
    </lineage>
</organism>
<dbReference type="InterPro" id="IPR013341">
    <property type="entry name" value="Mandelate_racemase_N_dom"/>
</dbReference>
<dbReference type="PANTHER" id="PTHR48073">
    <property type="entry name" value="O-SUCCINYLBENZOATE SYNTHASE-RELATED"/>
    <property type="match status" value="1"/>
</dbReference>
<dbReference type="CDD" id="cd03317">
    <property type="entry name" value="NAAAR"/>
    <property type="match status" value="1"/>
</dbReference>
<evidence type="ECO:0000256" key="6">
    <source>
        <dbReference type="ARBA" id="ARBA00029491"/>
    </source>
</evidence>
<protein>
    <recommendedName>
        <fullName evidence="6 7">o-succinylbenzoate synthase</fullName>
        <shortName evidence="7">OSB synthase</shortName>
        <shortName evidence="7">OSBS</shortName>
        <ecNumber evidence="6 7">4.2.1.113</ecNumber>
    </recommendedName>
    <alternativeName>
        <fullName evidence="7">4-(2'-carboxyphenyl)-4-oxybutyric acid synthase</fullName>
    </alternativeName>
    <alternativeName>
        <fullName evidence="7">o-succinylbenzoic acid synthase</fullName>
    </alternativeName>
</protein>
<evidence type="ECO:0000256" key="5">
    <source>
        <dbReference type="ARBA" id="ARBA00023239"/>
    </source>
</evidence>
<comment type="function">
    <text evidence="7">Converts 2-succinyl-6-hydroxy-2,4-cyclohexadiene-1-carboxylate (SHCHC) to 2-succinylbenzoate (OSB).</text>
</comment>
<evidence type="ECO:0000256" key="2">
    <source>
        <dbReference type="ARBA" id="ARBA00022428"/>
    </source>
</evidence>
<comment type="caution">
    <text evidence="9">The sequence shown here is derived from an EMBL/GenBank/DDBJ whole genome shotgun (WGS) entry which is preliminary data.</text>
</comment>
<dbReference type="PANTHER" id="PTHR48073:SF5">
    <property type="entry name" value="O-SUCCINYLBENZOATE SYNTHASE"/>
    <property type="match status" value="1"/>
</dbReference>